<comment type="caution">
    <text evidence="9">The sequence shown here is derived from an EMBL/GenBank/DDBJ whole genome shotgun (WGS) entry which is preliminary data.</text>
</comment>
<feature type="transmembrane region" description="Helical" evidence="8">
    <location>
        <begin position="340"/>
        <end position="358"/>
    </location>
</feature>
<dbReference type="Gene3D" id="3.30.70.1320">
    <property type="entry name" value="Multidrug efflux transporter AcrB pore domain like"/>
    <property type="match status" value="1"/>
</dbReference>
<feature type="transmembrane region" description="Helical" evidence="8">
    <location>
        <begin position="530"/>
        <end position="548"/>
    </location>
</feature>
<dbReference type="SUPFAM" id="SSF82866">
    <property type="entry name" value="Multidrug efflux transporter AcrB transmembrane domain"/>
    <property type="match status" value="2"/>
</dbReference>
<dbReference type="Pfam" id="PF00873">
    <property type="entry name" value="ACR_tran"/>
    <property type="match status" value="1"/>
</dbReference>
<organism evidence="9 10">
    <name type="scientific">Acetobacter fallax</name>
    <dbReference type="NCBI Taxonomy" id="1737473"/>
    <lineage>
        <taxon>Bacteria</taxon>
        <taxon>Pseudomonadati</taxon>
        <taxon>Pseudomonadota</taxon>
        <taxon>Alphaproteobacteria</taxon>
        <taxon>Acetobacterales</taxon>
        <taxon>Acetobacteraceae</taxon>
        <taxon>Acetobacter</taxon>
    </lineage>
</organism>
<reference evidence="9 10" key="1">
    <citation type="journal article" date="2020" name="Int. J. Syst. Evol. Microbiol.">
        <title>Novel acetic acid bacteria from cider fermentations: Acetobacter conturbans sp. nov. and Acetobacter fallax sp. nov.</title>
        <authorList>
            <person name="Sombolestani A.S."/>
            <person name="Cleenwerck I."/>
            <person name="Cnockaert M."/>
            <person name="Borremans W."/>
            <person name="Wieme A.D."/>
            <person name="De Vuyst L."/>
            <person name="Vandamme P."/>
        </authorList>
    </citation>
    <scope>NUCLEOTIDE SEQUENCE [LARGE SCALE GENOMIC DNA]</scope>
    <source>
        <strain evidence="9 10">LMG 1637</strain>
    </source>
</reference>
<evidence type="ECO:0000256" key="5">
    <source>
        <dbReference type="ARBA" id="ARBA00022692"/>
    </source>
</evidence>
<feature type="transmembrane region" description="Helical" evidence="8">
    <location>
        <begin position="469"/>
        <end position="492"/>
    </location>
</feature>
<feature type="transmembrane region" description="Helical" evidence="8">
    <location>
        <begin position="917"/>
        <end position="946"/>
    </location>
</feature>
<dbReference type="SUPFAM" id="SSF82714">
    <property type="entry name" value="Multidrug efflux transporter AcrB TolC docking domain, DN and DC subdomains"/>
    <property type="match status" value="2"/>
</dbReference>
<keyword evidence="10" id="KW-1185">Reference proteome</keyword>
<dbReference type="Gene3D" id="3.30.2090.10">
    <property type="entry name" value="Multidrug efflux transporter AcrB TolC docking domain, DN and DC subdomains"/>
    <property type="match status" value="2"/>
</dbReference>
<dbReference type="PANTHER" id="PTHR32063">
    <property type="match status" value="1"/>
</dbReference>
<evidence type="ECO:0000256" key="1">
    <source>
        <dbReference type="ARBA" id="ARBA00004651"/>
    </source>
</evidence>
<evidence type="ECO:0000256" key="8">
    <source>
        <dbReference type="SAM" id="Phobius"/>
    </source>
</evidence>
<evidence type="ECO:0000256" key="7">
    <source>
        <dbReference type="ARBA" id="ARBA00023136"/>
    </source>
</evidence>
<comment type="similarity">
    <text evidence="2">Belongs to the resistance-nodulation-cell division (RND) (TC 2.A.6) family.</text>
</comment>
<proteinExistence type="inferred from homology"/>
<name>A0ABX0K8A0_9PROT</name>
<evidence type="ECO:0000256" key="3">
    <source>
        <dbReference type="ARBA" id="ARBA00022448"/>
    </source>
</evidence>
<keyword evidence="5 8" id="KW-0812">Transmembrane</keyword>
<dbReference type="PANTHER" id="PTHR32063:SF24">
    <property type="entry name" value="CATION EFFLUX SYSTEM (ACRB_ACRD_ACRF FAMILY)"/>
    <property type="match status" value="1"/>
</dbReference>
<dbReference type="Gene3D" id="3.30.70.1440">
    <property type="entry name" value="Multidrug efflux transporter AcrB pore domain"/>
    <property type="match status" value="1"/>
</dbReference>
<dbReference type="InterPro" id="IPR001036">
    <property type="entry name" value="Acrflvin-R"/>
</dbReference>
<dbReference type="PRINTS" id="PR00702">
    <property type="entry name" value="ACRIFLAVINRP"/>
</dbReference>
<sequence>MRRFLLALQGSRFVLLALLAGLLIVGVGALFGLPVEAVPDISPRQVLVSVVAPGLATEEVEKLITFPVESAMTGLPSLVDLRSVSRSGVSVVYVQFSDDTDIDQDRTWVNQRLDILRGVLTMPNVSTLMGPRSTGMGEIMQFRLEGDGYSPMDLNRIMTWDIVPQLRLIPGVTDVNVNGGAEETWQVAMSNARLVAYGLSTGDVYRAVDAGNAVSGGGWIEHHAGQQIVVGRGLVRSLADFGAIPVKTSGDGIVIRVRDLGPVSAGPRTRLGAVTRDGLGETVVGVVMMQQGASSDATLAAIRARLPAVRQSLPAGVRLVPFYERSTLTNMTLDTVRENLILGALLVIAVLIVVIGDWRASLVIASSIPFALICAMTGMRVFGISANLLSLGAIDFGMIVDSSLVVIEHVLARRAGERDVPLTELVVSSLEQVIRPVSFAILVIIMVYLPVLTLQGIEGKMFRPMAQTVIMALVASLVWCVVFIPVIAAMVLRGSPVPVMAEGAHHETRLMVWLRRRYEPMVAWGERHSTVMFASALGIFLVSVFLATRLGGEFIPRLDEGTLTVTTTRLPAASLTTVLEGVTRQERILRSFPEVTSVVTTTGTSAIPTDPMGVNESDSFIFLKEPSGWVTAKTQDGLVEAMSRKLREDLPDTLQNWSQPVEMRMDDLLSGVRSQIAVSVYGDDLAELSRLARQVSDTIAAIPGAADVAPQDDGQVSFIHVDPDRDRAARLDVSVSDILDTVEAVGGHIGKPVTVGNAIIPTQVRFSAADSASVDRIGQLRVRRADGRGSVPLSSVAHVVVEDGPPRISRDGIRRRVIVQANVRGRDLGSFVTEAEKRVTKSVVLPHGYRMEWAGQFRNLQSAMARLEIVVPIALALIYVLLVAALGSAAAAALVFLNLPMAATGGIFLLWARGLPFSISAGIGFIALFGVAILNGVVLVSAISVLRRRDGLDAATAAFRAAEERFRPVMATALVASLGFFPMAFSGSAGAEVERPLATVVIGGLVSSTLLTLLVLPSLYARVMRNRV</sequence>
<protein>
    <submittedName>
        <fullName evidence="9">CusA/CzcA family heavy metal efflux RND transporter</fullName>
    </submittedName>
</protein>
<feature type="transmembrane region" description="Helical" evidence="8">
    <location>
        <begin position="370"/>
        <end position="394"/>
    </location>
</feature>
<feature type="transmembrane region" description="Helical" evidence="8">
    <location>
        <begin position="997"/>
        <end position="1020"/>
    </location>
</feature>
<keyword evidence="4" id="KW-1003">Cell membrane</keyword>
<keyword evidence="7 8" id="KW-0472">Membrane</keyword>
<evidence type="ECO:0000313" key="10">
    <source>
        <dbReference type="Proteomes" id="UP000615326"/>
    </source>
</evidence>
<keyword evidence="3" id="KW-0813">Transport</keyword>
<feature type="transmembrane region" description="Helical" evidence="8">
    <location>
        <begin position="966"/>
        <end position="985"/>
    </location>
</feature>
<dbReference type="InterPro" id="IPR004763">
    <property type="entry name" value="CusA-like"/>
</dbReference>
<keyword evidence="6 8" id="KW-1133">Transmembrane helix</keyword>
<dbReference type="EMBL" id="WOSW01000013">
    <property type="protein sequence ID" value="NHO32620.1"/>
    <property type="molecule type" value="Genomic_DNA"/>
</dbReference>
<evidence type="ECO:0000256" key="4">
    <source>
        <dbReference type="ARBA" id="ARBA00022475"/>
    </source>
</evidence>
<dbReference type="SUPFAM" id="SSF82693">
    <property type="entry name" value="Multidrug efflux transporter AcrB pore domain, PN1, PN2, PC1 and PC2 subdomains"/>
    <property type="match status" value="2"/>
</dbReference>
<feature type="transmembrane region" description="Helical" evidence="8">
    <location>
        <begin position="437"/>
        <end position="457"/>
    </location>
</feature>
<evidence type="ECO:0000256" key="6">
    <source>
        <dbReference type="ARBA" id="ARBA00022989"/>
    </source>
</evidence>
<dbReference type="Proteomes" id="UP000615326">
    <property type="component" value="Unassembled WGS sequence"/>
</dbReference>
<dbReference type="Gene3D" id="3.30.70.1430">
    <property type="entry name" value="Multidrug efflux transporter AcrB pore domain"/>
    <property type="match status" value="2"/>
</dbReference>
<dbReference type="NCBIfam" id="TIGR00914">
    <property type="entry name" value="2A0601"/>
    <property type="match status" value="1"/>
</dbReference>
<dbReference type="InterPro" id="IPR027463">
    <property type="entry name" value="AcrB_DN_DC_subdom"/>
</dbReference>
<gene>
    <name evidence="9" type="ORF">GOB84_08610</name>
</gene>
<dbReference type="Gene3D" id="1.20.1640.10">
    <property type="entry name" value="Multidrug efflux transporter AcrB transmembrane domain"/>
    <property type="match status" value="2"/>
</dbReference>
<comment type="subcellular location">
    <subcellularLocation>
        <location evidence="1">Cell membrane</location>
        <topology evidence="1">Multi-pass membrane protein</topology>
    </subcellularLocation>
</comment>
<feature type="transmembrane region" description="Helical" evidence="8">
    <location>
        <begin position="869"/>
        <end position="897"/>
    </location>
</feature>
<accession>A0ABX0K8A0</accession>
<evidence type="ECO:0000313" key="9">
    <source>
        <dbReference type="EMBL" id="NHO32620.1"/>
    </source>
</evidence>
<evidence type="ECO:0000256" key="2">
    <source>
        <dbReference type="ARBA" id="ARBA00010942"/>
    </source>
</evidence>